<evidence type="ECO:0000256" key="1">
    <source>
        <dbReference type="SAM" id="Coils"/>
    </source>
</evidence>
<dbReference type="Proteomes" id="UP000692954">
    <property type="component" value="Unassembled WGS sequence"/>
</dbReference>
<dbReference type="OrthoDB" id="312845at2759"/>
<protein>
    <submittedName>
        <fullName evidence="3">Uncharacterized protein</fullName>
    </submittedName>
</protein>
<organism evidence="3 4">
    <name type="scientific">Paramecium sonneborni</name>
    <dbReference type="NCBI Taxonomy" id="65129"/>
    <lineage>
        <taxon>Eukaryota</taxon>
        <taxon>Sar</taxon>
        <taxon>Alveolata</taxon>
        <taxon>Ciliophora</taxon>
        <taxon>Intramacronucleata</taxon>
        <taxon>Oligohymenophorea</taxon>
        <taxon>Peniculida</taxon>
        <taxon>Parameciidae</taxon>
        <taxon>Paramecium</taxon>
    </lineage>
</organism>
<feature type="compositionally biased region" description="Basic and acidic residues" evidence="2">
    <location>
        <begin position="1"/>
        <end position="13"/>
    </location>
</feature>
<keyword evidence="4" id="KW-1185">Reference proteome</keyword>
<dbReference type="EMBL" id="CAJJDN010000039">
    <property type="protein sequence ID" value="CAD8079404.1"/>
    <property type="molecule type" value="Genomic_DNA"/>
</dbReference>
<comment type="caution">
    <text evidence="3">The sequence shown here is derived from an EMBL/GenBank/DDBJ whole genome shotgun (WGS) entry which is preliminary data.</text>
</comment>
<reference evidence="3" key="1">
    <citation type="submission" date="2021-01" db="EMBL/GenBank/DDBJ databases">
        <authorList>
            <consortium name="Genoscope - CEA"/>
            <person name="William W."/>
        </authorList>
    </citation>
    <scope>NUCLEOTIDE SEQUENCE</scope>
</reference>
<feature type="coiled-coil region" evidence="1">
    <location>
        <begin position="129"/>
        <end position="220"/>
    </location>
</feature>
<name>A0A8S1MX01_9CILI</name>
<evidence type="ECO:0000256" key="2">
    <source>
        <dbReference type="SAM" id="MobiDB-lite"/>
    </source>
</evidence>
<proteinExistence type="predicted"/>
<keyword evidence="1" id="KW-0175">Coiled coil</keyword>
<accession>A0A8S1MX01</accession>
<gene>
    <name evidence="3" type="ORF">PSON_ATCC_30995.1.T0390094</name>
</gene>
<sequence>MSEQKDQDNRQMETYEESTEALPNISIAMISFEQQNDAQIQNIENIENKENKSAIQYQELEQQNQKLQEQNQKLYQQLSQTENKLNFQIQKVEELTQERIQNIGTINELKKIVDQQRDFINQINDDQAYTDLTESLELSLQKLKEMEQKNEKLLEENLYYKTKYEESLIFIKNNKEETLNQQDRIDQLSQNYQQSSEGQLEKIKVLEQEINKLHDQLQNN</sequence>
<feature type="coiled-coil region" evidence="1">
    <location>
        <begin position="29"/>
        <end position="98"/>
    </location>
</feature>
<evidence type="ECO:0000313" key="3">
    <source>
        <dbReference type="EMBL" id="CAD8079404.1"/>
    </source>
</evidence>
<evidence type="ECO:0000313" key="4">
    <source>
        <dbReference type="Proteomes" id="UP000692954"/>
    </source>
</evidence>
<feature type="region of interest" description="Disordered" evidence="2">
    <location>
        <begin position="1"/>
        <end position="20"/>
    </location>
</feature>
<dbReference type="AlphaFoldDB" id="A0A8S1MX01"/>